<dbReference type="PANTHER" id="PTHR35910">
    <property type="entry name" value="2EXR DOMAIN-CONTAINING PROTEIN"/>
    <property type="match status" value="1"/>
</dbReference>
<keyword evidence="4" id="KW-1185">Reference proteome</keyword>
<evidence type="ECO:0000313" key="3">
    <source>
        <dbReference type="EMBL" id="PMD46701.1"/>
    </source>
</evidence>
<dbReference type="Proteomes" id="UP000235786">
    <property type="component" value="Unassembled WGS sequence"/>
</dbReference>
<feature type="region of interest" description="Disordered" evidence="1">
    <location>
        <begin position="29"/>
        <end position="53"/>
    </location>
</feature>
<dbReference type="EMBL" id="KZ613939">
    <property type="protein sequence ID" value="PMD46701.1"/>
    <property type="molecule type" value="Genomic_DNA"/>
</dbReference>
<dbReference type="PANTHER" id="PTHR35910:SF6">
    <property type="entry name" value="2EXR DOMAIN-CONTAINING PROTEIN"/>
    <property type="match status" value="1"/>
</dbReference>
<evidence type="ECO:0000259" key="2">
    <source>
        <dbReference type="Pfam" id="PF20150"/>
    </source>
</evidence>
<evidence type="ECO:0000313" key="4">
    <source>
        <dbReference type="Proteomes" id="UP000235786"/>
    </source>
</evidence>
<sequence length="308" mass="34921">MSEQTLAFEEIFAVASPCLDIQREHIGTNSEDVSSVRTRSGADSPSQTETRDQMACFTPTEGASGADSTKAVPIPSTFTVFPKLPLELRRMIWSFALSKPRILCMRTFGHETWVRAPRRITLMSVNRESRSISMERHNLIRMPPPIDYLATSDPFYFSPVNDVCIMTARSLIKGWSATSNQTHMALRDSVRVLAVGSLDRYSSLRAAPFLRFMHVVPPSTICEAKKLFGGLATFRSLEKLILLQGPKMEKFMADIMQYLRSERDNYSLGRLPLVLEHLEEVTVLHYEYDEGADVMKVMEKVLLTYLEK</sequence>
<reference evidence="3 4" key="1">
    <citation type="submission" date="2016-04" db="EMBL/GenBank/DDBJ databases">
        <title>A degradative enzymes factory behind the ericoid mycorrhizal symbiosis.</title>
        <authorList>
            <consortium name="DOE Joint Genome Institute"/>
            <person name="Martino E."/>
            <person name="Morin E."/>
            <person name="Grelet G."/>
            <person name="Kuo A."/>
            <person name="Kohler A."/>
            <person name="Daghino S."/>
            <person name="Barry K."/>
            <person name="Choi C."/>
            <person name="Cichocki N."/>
            <person name="Clum A."/>
            <person name="Copeland A."/>
            <person name="Hainaut M."/>
            <person name="Haridas S."/>
            <person name="Labutti K."/>
            <person name="Lindquist E."/>
            <person name="Lipzen A."/>
            <person name="Khouja H.-R."/>
            <person name="Murat C."/>
            <person name="Ohm R."/>
            <person name="Olson A."/>
            <person name="Spatafora J."/>
            <person name="Veneault-Fourrey C."/>
            <person name="Henrissat B."/>
            <person name="Grigoriev I."/>
            <person name="Martin F."/>
            <person name="Perotto S."/>
        </authorList>
    </citation>
    <scope>NUCLEOTIDE SEQUENCE [LARGE SCALE GENOMIC DNA]</scope>
    <source>
        <strain evidence="3 4">F</strain>
    </source>
</reference>
<dbReference type="Pfam" id="PF20150">
    <property type="entry name" value="2EXR"/>
    <property type="match status" value="1"/>
</dbReference>
<proteinExistence type="predicted"/>
<dbReference type="OrthoDB" id="3562704at2759"/>
<organism evidence="3 4">
    <name type="scientific">Hyaloscypha variabilis (strain UAMH 11265 / GT02V1 / F)</name>
    <name type="common">Meliniomyces variabilis</name>
    <dbReference type="NCBI Taxonomy" id="1149755"/>
    <lineage>
        <taxon>Eukaryota</taxon>
        <taxon>Fungi</taxon>
        <taxon>Dikarya</taxon>
        <taxon>Ascomycota</taxon>
        <taxon>Pezizomycotina</taxon>
        <taxon>Leotiomycetes</taxon>
        <taxon>Helotiales</taxon>
        <taxon>Hyaloscyphaceae</taxon>
        <taxon>Hyaloscypha</taxon>
        <taxon>Hyaloscypha variabilis</taxon>
    </lineage>
</organism>
<dbReference type="InterPro" id="IPR045518">
    <property type="entry name" value="2EXR"/>
</dbReference>
<feature type="domain" description="2EXR" evidence="2">
    <location>
        <begin position="78"/>
        <end position="163"/>
    </location>
</feature>
<protein>
    <recommendedName>
        <fullName evidence="2">2EXR domain-containing protein</fullName>
    </recommendedName>
</protein>
<evidence type="ECO:0000256" key="1">
    <source>
        <dbReference type="SAM" id="MobiDB-lite"/>
    </source>
</evidence>
<accession>A0A2J6S7G6</accession>
<name>A0A2J6S7G6_HYAVF</name>
<gene>
    <name evidence="3" type="ORF">L207DRAFT_507599</name>
</gene>
<feature type="compositionally biased region" description="Polar residues" evidence="1">
    <location>
        <begin position="29"/>
        <end position="48"/>
    </location>
</feature>
<dbReference type="AlphaFoldDB" id="A0A2J6S7G6"/>